<protein>
    <submittedName>
        <fullName evidence="2">LmbE family N-acetylglucosaminyl deacetylase</fullName>
    </submittedName>
    <submittedName>
        <fullName evidence="1">PIG-L family deacetylase</fullName>
    </submittedName>
</protein>
<keyword evidence="4" id="KW-1185">Reference proteome</keyword>
<dbReference type="Proteomes" id="UP001162889">
    <property type="component" value="Unassembled WGS sequence"/>
</dbReference>
<proteinExistence type="predicted"/>
<evidence type="ECO:0000313" key="1">
    <source>
        <dbReference type="EMBL" id="MBV6320425.1"/>
    </source>
</evidence>
<evidence type="ECO:0000313" key="4">
    <source>
        <dbReference type="Proteomes" id="UP001162889"/>
    </source>
</evidence>
<reference evidence="1" key="1">
    <citation type="submission" date="2021-07" db="EMBL/GenBank/DDBJ databases">
        <title>Characterization of violacein-producing bacteria and related species.</title>
        <authorList>
            <person name="Wilson H.S."/>
            <person name="De Leon M.E."/>
        </authorList>
    </citation>
    <scope>NUCLEOTIDE SEQUENCE</scope>
    <source>
        <strain evidence="1">HSC-15S17</strain>
    </source>
</reference>
<evidence type="ECO:0000313" key="2">
    <source>
        <dbReference type="EMBL" id="MCP2012260.1"/>
    </source>
</evidence>
<gene>
    <name evidence="1" type="ORF">KVP70_05710</name>
    <name evidence="2" type="ORF">L1274_006020</name>
</gene>
<dbReference type="Pfam" id="PF02585">
    <property type="entry name" value="PIG-L"/>
    <property type="match status" value="1"/>
</dbReference>
<dbReference type="Proteomes" id="UP001155901">
    <property type="component" value="Unassembled WGS sequence"/>
</dbReference>
<sequence>MPTDRTPPAALFLFAHQDDEFGVFQAIEDCRRQGWRVVCAYLTHGAHGSAARRNDESLAVLAALGVPAADVLFAGDTLDIVDATLPRRLDAAGAWLAGHMAALPRLQLVCAPAWEGGHHDHDALHFLAVHTAARLGLGRQLRQYALYHAHRCPAPWFRVLSPLAANGAPQTSAIGWRDRLRHLRLCLRYPSQLTTWIGLFPFVLAHYLLQGRQALQQATPARTAERPHAGPLYYERRRFYRWEQLQADTSAWLRAQPATQDHHDH</sequence>
<name>A0AA41L6P6_9BURK</name>
<accession>A0AA41L6P6</accession>
<evidence type="ECO:0000313" key="3">
    <source>
        <dbReference type="Proteomes" id="UP001155901"/>
    </source>
</evidence>
<comment type="caution">
    <text evidence="1">The sequence shown here is derived from an EMBL/GenBank/DDBJ whole genome shotgun (WGS) entry which is preliminary data.</text>
</comment>
<dbReference type="RefSeq" id="WP_217941096.1">
    <property type="nucleotide sequence ID" value="NZ_JAHTGR010000002.1"/>
</dbReference>
<dbReference type="EMBL" id="JAHTGR010000002">
    <property type="protein sequence ID" value="MBV6320425.1"/>
    <property type="molecule type" value="Genomic_DNA"/>
</dbReference>
<dbReference type="InterPro" id="IPR003737">
    <property type="entry name" value="GlcNAc_PI_deacetylase-related"/>
</dbReference>
<organism evidence="1 3">
    <name type="scientific">Duganella violaceipulchra</name>
    <dbReference type="NCBI Taxonomy" id="2849652"/>
    <lineage>
        <taxon>Bacteria</taxon>
        <taxon>Pseudomonadati</taxon>
        <taxon>Pseudomonadota</taxon>
        <taxon>Betaproteobacteria</taxon>
        <taxon>Burkholderiales</taxon>
        <taxon>Oxalobacteraceae</taxon>
        <taxon>Telluria group</taxon>
        <taxon>Duganella</taxon>
    </lineage>
</organism>
<dbReference type="AlphaFoldDB" id="A0AA41L6P6"/>
<dbReference type="EMBL" id="JALJZU010000016">
    <property type="protein sequence ID" value="MCP2012260.1"/>
    <property type="molecule type" value="Genomic_DNA"/>
</dbReference>
<reference evidence="2" key="2">
    <citation type="submission" date="2022-03" db="EMBL/GenBank/DDBJ databases">
        <title>Genome Encyclopedia of Bacteria and Archaea VI: Functional Genomics of Type Strains.</title>
        <authorList>
            <person name="Whitman W."/>
        </authorList>
    </citation>
    <scope>NUCLEOTIDE SEQUENCE</scope>
    <source>
        <strain evidence="2">HSC-15S17</strain>
    </source>
</reference>